<dbReference type="RefSeq" id="WP_009551304.1">
    <property type="nucleotide sequence ID" value="NZ_ANAG01000003.1"/>
</dbReference>
<evidence type="ECO:0000313" key="1">
    <source>
        <dbReference type="EMBL" id="EKW99668.1"/>
    </source>
</evidence>
<dbReference type="NCBIfam" id="TIGR01484">
    <property type="entry name" value="HAD-SF-IIB"/>
    <property type="match status" value="1"/>
</dbReference>
<dbReference type="AlphaFoldDB" id="M5J501"/>
<dbReference type="InterPro" id="IPR000150">
    <property type="entry name" value="Cof"/>
</dbReference>
<dbReference type="GO" id="GO:0005829">
    <property type="term" value="C:cytosol"/>
    <property type="evidence" value="ECO:0007669"/>
    <property type="project" value="TreeGrafter"/>
</dbReference>
<dbReference type="InterPro" id="IPR036412">
    <property type="entry name" value="HAD-like_sf"/>
</dbReference>
<name>M5J501_9LACO</name>
<dbReference type="STRING" id="1227363.D271_00998"/>
<dbReference type="Gene3D" id="3.40.50.1000">
    <property type="entry name" value="HAD superfamily/HAD-like"/>
    <property type="match status" value="1"/>
</dbReference>
<dbReference type="GO" id="GO:0000287">
    <property type="term" value="F:magnesium ion binding"/>
    <property type="evidence" value="ECO:0007669"/>
    <property type="project" value="TreeGrafter"/>
</dbReference>
<evidence type="ECO:0000313" key="2">
    <source>
        <dbReference type="Proteomes" id="UP000011912"/>
    </source>
</evidence>
<accession>M5J501</accession>
<dbReference type="PANTHER" id="PTHR10000">
    <property type="entry name" value="PHOSPHOSERINE PHOSPHATASE"/>
    <property type="match status" value="1"/>
</dbReference>
<dbReference type="EMBL" id="ANAG01000003">
    <property type="protein sequence ID" value="EKW99668.1"/>
    <property type="molecule type" value="Genomic_DNA"/>
</dbReference>
<dbReference type="CDD" id="cd07518">
    <property type="entry name" value="HAD_YbiV-Like"/>
    <property type="match status" value="1"/>
</dbReference>
<dbReference type="Proteomes" id="UP000011912">
    <property type="component" value="Unassembled WGS sequence"/>
</dbReference>
<gene>
    <name evidence="1" type="ORF">D271_00998</name>
</gene>
<keyword evidence="2" id="KW-1185">Reference proteome</keyword>
<dbReference type="GO" id="GO:0016791">
    <property type="term" value="F:phosphatase activity"/>
    <property type="evidence" value="ECO:0007669"/>
    <property type="project" value="TreeGrafter"/>
</dbReference>
<dbReference type="InterPro" id="IPR023214">
    <property type="entry name" value="HAD_sf"/>
</dbReference>
<dbReference type="Gene3D" id="3.30.1240.10">
    <property type="match status" value="1"/>
</dbReference>
<dbReference type="PROSITE" id="PS01229">
    <property type="entry name" value="COF_2"/>
    <property type="match status" value="1"/>
</dbReference>
<dbReference type="SFLD" id="SFLDG01140">
    <property type="entry name" value="C2.B:_Phosphomannomutase_and_P"/>
    <property type="match status" value="1"/>
</dbReference>
<dbReference type="PATRIC" id="fig|1227363.6.peg.193"/>
<dbReference type="InterPro" id="IPR006379">
    <property type="entry name" value="HAD-SF_hydro_IIB"/>
</dbReference>
<sequence length="271" mass="30238">MTLPFKVVAFDMDGTFLQDDKKYDYHRFNHVFHRLQDHGVQVVVASGNPAQILQQYFTEYTDQLTILAENGAQALERGRQVLASTLNRNKVHEAVAFLQQDLGIAPALSGSKQGYFPRNTSSEFMEHMGFYYPKHVIRDLLPLPADDIFQISMLVKDDAVPGIKTQLDTKFHGELDITPSGNDSIDITKPGINKGWGLTQLLQRWHLTADDLIAFGDGDNDLSMLQLAKYSYAMPNGNANVKATADYLAVADNNNGGVLATLEDYLERAEK</sequence>
<protein>
    <recommendedName>
        <fullName evidence="3">HAD superfamily hydrolase</fullName>
    </recommendedName>
</protein>
<evidence type="ECO:0008006" key="3">
    <source>
        <dbReference type="Google" id="ProtNLM"/>
    </source>
</evidence>
<dbReference type="PANTHER" id="PTHR10000:SF53">
    <property type="entry name" value="5-AMINO-6-(5-PHOSPHO-D-RIBITYLAMINO)URACIL PHOSPHATASE YBJI-RELATED"/>
    <property type="match status" value="1"/>
</dbReference>
<dbReference type="NCBIfam" id="TIGR00099">
    <property type="entry name" value="Cof-subfamily"/>
    <property type="match status" value="1"/>
</dbReference>
<dbReference type="SFLD" id="SFLDS00003">
    <property type="entry name" value="Haloacid_Dehalogenase"/>
    <property type="match status" value="1"/>
</dbReference>
<proteinExistence type="predicted"/>
<comment type="caution">
    <text evidence="1">The sequence shown here is derived from an EMBL/GenBank/DDBJ whole genome shotgun (WGS) entry which is preliminary data.</text>
</comment>
<organism evidence="1 2">
    <name type="scientific">Ligilactobacillus saerimneri 30a</name>
    <dbReference type="NCBI Taxonomy" id="1227363"/>
    <lineage>
        <taxon>Bacteria</taxon>
        <taxon>Bacillati</taxon>
        <taxon>Bacillota</taxon>
        <taxon>Bacilli</taxon>
        <taxon>Lactobacillales</taxon>
        <taxon>Lactobacillaceae</taxon>
        <taxon>Ligilactobacillus</taxon>
    </lineage>
</organism>
<dbReference type="Pfam" id="PF08282">
    <property type="entry name" value="Hydrolase_3"/>
    <property type="match status" value="1"/>
</dbReference>
<dbReference type="SUPFAM" id="SSF56784">
    <property type="entry name" value="HAD-like"/>
    <property type="match status" value="1"/>
</dbReference>
<reference evidence="1 2" key="1">
    <citation type="journal article" date="2013" name="Genome Announc.">
        <title>Genome Sequence of Lactobacillus saerimneri 30a (Formerly Lactobacillus sp. Strain 30a), a Reference Lactic Acid Bacterium Strain Producing Biogenic Amines.</title>
        <authorList>
            <person name="Romano A."/>
            <person name="Trip H."/>
            <person name="Campbell-Sills H."/>
            <person name="Bouchez O."/>
            <person name="Sherman D."/>
            <person name="Lolkema J.S."/>
            <person name="Lucas P.M."/>
        </authorList>
    </citation>
    <scope>NUCLEOTIDE SEQUENCE [LARGE SCALE GENOMIC DNA]</scope>
    <source>
        <strain evidence="1 2">30a</strain>
    </source>
</reference>